<evidence type="ECO:0000313" key="4">
    <source>
        <dbReference type="Proteomes" id="UP000193642"/>
    </source>
</evidence>
<feature type="domain" description="DEAD-box helicase OB fold" evidence="2">
    <location>
        <begin position="34"/>
        <end position="118"/>
    </location>
</feature>
<dbReference type="InterPro" id="IPR011709">
    <property type="entry name" value="DEAD-box_helicase_OB_fold"/>
</dbReference>
<dbReference type="Proteomes" id="UP000193642">
    <property type="component" value="Unassembled WGS sequence"/>
</dbReference>
<comment type="caution">
    <text evidence="3">The sequence shown here is derived from an EMBL/GenBank/DDBJ whole genome shotgun (WGS) entry which is preliminary data.</text>
</comment>
<feature type="region of interest" description="Disordered" evidence="1">
    <location>
        <begin position="123"/>
        <end position="143"/>
    </location>
</feature>
<gene>
    <name evidence="3" type="ORF">BCR33DRAFT_500202</name>
</gene>
<dbReference type="EMBL" id="MCGO01000006">
    <property type="protein sequence ID" value="ORY50995.1"/>
    <property type="molecule type" value="Genomic_DNA"/>
</dbReference>
<accession>A0A1Y2CXD8</accession>
<dbReference type="AlphaFoldDB" id="A0A1Y2CXD8"/>
<keyword evidence="4" id="KW-1185">Reference proteome</keyword>
<organism evidence="3 4">
    <name type="scientific">Rhizoclosmatium globosum</name>
    <dbReference type="NCBI Taxonomy" id="329046"/>
    <lineage>
        <taxon>Eukaryota</taxon>
        <taxon>Fungi</taxon>
        <taxon>Fungi incertae sedis</taxon>
        <taxon>Chytridiomycota</taxon>
        <taxon>Chytridiomycota incertae sedis</taxon>
        <taxon>Chytridiomycetes</taxon>
        <taxon>Chytridiales</taxon>
        <taxon>Chytriomycetaceae</taxon>
        <taxon>Rhizoclosmatium</taxon>
    </lineage>
</organism>
<reference evidence="3 4" key="1">
    <citation type="submission" date="2016-07" db="EMBL/GenBank/DDBJ databases">
        <title>Pervasive Adenine N6-methylation of Active Genes in Fungi.</title>
        <authorList>
            <consortium name="DOE Joint Genome Institute"/>
            <person name="Mondo S.J."/>
            <person name="Dannebaum R.O."/>
            <person name="Kuo R.C."/>
            <person name="Labutti K."/>
            <person name="Haridas S."/>
            <person name="Kuo A."/>
            <person name="Salamov A."/>
            <person name="Ahrendt S.R."/>
            <person name="Lipzen A."/>
            <person name="Sullivan W."/>
            <person name="Andreopoulos W.B."/>
            <person name="Clum A."/>
            <person name="Lindquist E."/>
            <person name="Daum C."/>
            <person name="Ramamoorthy G.K."/>
            <person name="Gryganskyi A."/>
            <person name="Culley D."/>
            <person name="Magnuson J.K."/>
            <person name="James T.Y."/>
            <person name="O'Malley M.A."/>
            <person name="Stajich J.E."/>
            <person name="Spatafora J.W."/>
            <person name="Visel A."/>
            <person name="Grigoriev I.V."/>
        </authorList>
    </citation>
    <scope>NUCLEOTIDE SEQUENCE [LARGE SCALE GENOMIC DNA]</scope>
    <source>
        <strain evidence="3 4">JEL800</strain>
    </source>
</reference>
<protein>
    <recommendedName>
        <fullName evidence="2">DEAD-box helicase OB fold domain-containing protein</fullName>
    </recommendedName>
</protein>
<dbReference type="OrthoDB" id="10253254at2759"/>
<evidence type="ECO:0000313" key="3">
    <source>
        <dbReference type="EMBL" id="ORY50995.1"/>
    </source>
</evidence>
<dbReference type="Pfam" id="PF07717">
    <property type="entry name" value="OB_NTP_bind"/>
    <property type="match status" value="1"/>
</dbReference>
<dbReference type="STRING" id="329046.A0A1Y2CXD8"/>
<evidence type="ECO:0000256" key="1">
    <source>
        <dbReference type="SAM" id="MobiDB-lite"/>
    </source>
</evidence>
<name>A0A1Y2CXD8_9FUNG</name>
<proteinExistence type="predicted"/>
<sequence>MKRARDVRDQLIKLMERTEVPLISNPDPGNTIPIRKAITAGFFYNTARLQRSGDSYRTVKHNQTVMIHPGSSMYVGPNSEKEYCKWVLYHELVFTTREFMRQCIEISSEWLLEVAPHYYKPGELEDEGSKKMPKGVGKAAIKE</sequence>
<evidence type="ECO:0000259" key="2">
    <source>
        <dbReference type="Pfam" id="PF07717"/>
    </source>
</evidence>